<accession>A0A1W6UL95</accession>
<sequence>MPHSHSHQAHLSQFEVKPISEHPRFGKMQTLRRIRRKGRQTATHKNENIGIKQHRQLSAHHISTNQHGIYQVKITPPLLLRISGHTRSHYFVALKTDELQYAISRAKAVRFQAKCFFKNTPHDLPDFPSLSQQLLVQIHLMAKHFPVLRAYKHKPSTDDFPTLLPLDLSNAEEDIRFPYFSWLNELMEEREHSGMSRFRLNKIADYLHQFLRFVDDNHSTRTERLYIQTRDIRQYRKALCQSNICHKEQKQRIDAIRFYFRWVTYRGYDTTPRLTRPLFS</sequence>
<protein>
    <recommendedName>
        <fullName evidence="3">Core-binding (CB) domain-containing protein</fullName>
    </recommendedName>
</protein>
<name>A0A1W6UL95_VIBAL</name>
<dbReference type="Gene3D" id="1.10.150.130">
    <property type="match status" value="1"/>
</dbReference>
<gene>
    <name evidence="2" type="ORF">K05K4_18440</name>
</gene>
<dbReference type="InterPro" id="IPR010998">
    <property type="entry name" value="Integrase_recombinase_N"/>
</dbReference>
<evidence type="ECO:0008006" key="3">
    <source>
        <dbReference type="Google" id="ProtNLM"/>
    </source>
</evidence>
<dbReference type="RefSeq" id="WP_086046828.1">
    <property type="nucleotide sequence ID" value="NZ_CP017889.1"/>
</dbReference>
<dbReference type="GO" id="GO:0003677">
    <property type="term" value="F:DNA binding"/>
    <property type="evidence" value="ECO:0007669"/>
    <property type="project" value="UniProtKB-KW"/>
</dbReference>
<evidence type="ECO:0000313" key="2">
    <source>
        <dbReference type="EMBL" id="ARP18678.1"/>
    </source>
</evidence>
<dbReference type="AlphaFoldDB" id="A0A1W6UL95"/>
<proteinExistence type="predicted"/>
<evidence type="ECO:0000256" key="1">
    <source>
        <dbReference type="ARBA" id="ARBA00023125"/>
    </source>
</evidence>
<organism evidence="2">
    <name type="scientific">Vibrio alginolyticus</name>
    <dbReference type="NCBI Taxonomy" id="663"/>
    <lineage>
        <taxon>Bacteria</taxon>
        <taxon>Pseudomonadati</taxon>
        <taxon>Pseudomonadota</taxon>
        <taxon>Gammaproteobacteria</taxon>
        <taxon>Vibrionales</taxon>
        <taxon>Vibrionaceae</taxon>
        <taxon>Vibrio</taxon>
    </lineage>
</organism>
<keyword evidence="1" id="KW-0238">DNA-binding</keyword>
<reference evidence="2" key="1">
    <citation type="submission" date="2016-10" db="EMBL/GenBank/DDBJ databases">
        <title>The High Quality Genome of Vibrio alginolyticus K01M1.</title>
        <authorList>
            <person name="Wendling C."/>
            <person name="Chibani C.M."/>
            <person name="Hertel R."/>
            <person name="Sproer C."/>
            <person name="Bunk B."/>
            <person name="Overmann J."/>
            <person name="Roth O."/>
            <person name="Liesegang H."/>
        </authorList>
    </citation>
    <scope>NUCLEOTIDE SEQUENCE</scope>
    <source>
        <strain evidence="2">K05K4</strain>
    </source>
</reference>
<dbReference type="EMBL" id="CP017902">
    <property type="protein sequence ID" value="ARP18678.1"/>
    <property type="molecule type" value="Genomic_DNA"/>
</dbReference>